<keyword evidence="2" id="KW-1185">Reference proteome</keyword>
<evidence type="ECO:0000313" key="2">
    <source>
        <dbReference type="Proteomes" id="UP000199136"/>
    </source>
</evidence>
<dbReference type="Gene3D" id="3.90.930.1">
    <property type="match status" value="1"/>
</dbReference>
<name>A0A1I5XSK4_9LACT</name>
<dbReference type="InterPro" id="IPR011652">
    <property type="entry name" value="MORN_2"/>
</dbReference>
<dbReference type="STRING" id="82801.SAMN04488506_1598"/>
<reference evidence="1 2" key="1">
    <citation type="submission" date="2016-10" db="EMBL/GenBank/DDBJ databases">
        <authorList>
            <person name="de Groot N.N."/>
        </authorList>
    </citation>
    <scope>NUCLEOTIDE SEQUENCE [LARGE SCALE GENOMIC DNA]</scope>
    <source>
        <strain evidence="1 2">DSM 20581</strain>
    </source>
</reference>
<sequence>MAETYKNGQVKEVTENGVRTYYFENGMVKAHGPFDGKMHGEWSFYRKTGELWQVGQFEADYKNGSWVRYDKNGEIEKAAEFKNGKEVRH</sequence>
<dbReference type="AlphaFoldDB" id="A0A1I5XSK4"/>
<proteinExistence type="predicted"/>
<dbReference type="EMBL" id="FOXW01000005">
    <property type="protein sequence ID" value="SFQ34909.1"/>
    <property type="molecule type" value="Genomic_DNA"/>
</dbReference>
<organism evidence="1 2">
    <name type="scientific">Desemzia incerta</name>
    <dbReference type="NCBI Taxonomy" id="82801"/>
    <lineage>
        <taxon>Bacteria</taxon>
        <taxon>Bacillati</taxon>
        <taxon>Bacillota</taxon>
        <taxon>Bacilli</taxon>
        <taxon>Lactobacillales</taxon>
        <taxon>Carnobacteriaceae</taxon>
        <taxon>Desemzia</taxon>
    </lineage>
</organism>
<dbReference type="Pfam" id="PF07661">
    <property type="entry name" value="MORN_2"/>
    <property type="match status" value="3"/>
</dbReference>
<accession>A0A1I5XSK4</accession>
<evidence type="ECO:0000313" key="1">
    <source>
        <dbReference type="EMBL" id="SFQ34909.1"/>
    </source>
</evidence>
<protein>
    <submittedName>
        <fullName evidence="1">MORN repeat variant</fullName>
    </submittedName>
</protein>
<dbReference type="Proteomes" id="UP000199136">
    <property type="component" value="Unassembled WGS sequence"/>
</dbReference>
<dbReference type="OrthoDB" id="7342920at2"/>
<dbReference type="SUPFAM" id="SSF82185">
    <property type="entry name" value="Histone H3 K4-specific methyltransferase SET7/9 N-terminal domain"/>
    <property type="match status" value="1"/>
</dbReference>
<gene>
    <name evidence="1" type="ORF">SAMN04488506_1598</name>
</gene>
<dbReference type="RefSeq" id="WP_092480627.1">
    <property type="nucleotide sequence ID" value="NZ_FOXW01000005.1"/>
</dbReference>